<dbReference type="InterPro" id="IPR001932">
    <property type="entry name" value="PPM-type_phosphatase-like_dom"/>
</dbReference>
<dbReference type="InterPro" id="IPR036457">
    <property type="entry name" value="PPM-type-like_dom_sf"/>
</dbReference>
<dbReference type="Gene3D" id="3.60.40.10">
    <property type="entry name" value="PPM-type phosphatase domain"/>
    <property type="match status" value="1"/>
</dbReference>
<evidence type="ECO:0000313" key="4">
    <source>
        <dbReference type="Proteomes" id="UP000324611"/>
    </source>
</evidence>
<keyword evidence="1" id="KW-0175">Coiled coil</keyword>
<accession>A0A5B2VX86</accession>
<gene>
    <name evidence="3" type="ORF">F0L74_11985</name>
</gene>
<dbReference type="AlphaFoldDB" id="A0A5B2VX86"/>
<feature type="coiled-coil region" evidence="1">
    <location>
        <begin position="79"/>
        <end position="106"/>
    </location>
</feature>
<proteinExistence type="predicted"/>
<dbReference type="Proteomes" id="UP000324611">
    <property type="component" value="Unassembled WGS sequence"/>
</dbReference>
<dbReference type="EMBL" id="VUOC01000002">
    <property type="protein sequence ID" value="KAA2243228.1"/>
    <property type="molecule type" value="Genomic_DNA"/>
</dbReference>
<name>A0A5B2VX86_9BACT</name>
<organism evidence="3 4">
    <name type="scientific">Chitinophaga agrisoli</name>
    <dbReference type="NCBI Taxonomy" id="2607653"/>
    <lineage>
        <taxon>Bacteria</taxon>
        <taxon>Pseudomonadati</taxon>
        <taxon>Bacteroidota</taxon>
        <taxon>Chitinophagia</taxon>
        <taxon>Chitinophagales</taxon>
        <taxon>Chitinophagaceae</taxon>
        <taxon>Chitinophaga</taxon>
    </lineage>
</organism>
<dbReference type="RefSeq" id="WP_149838104.1">
    <property type="nucleotide sequence ID" value="NZ_VUOC01000002.1"/>
</dbReference>
<reference evidence="3 4" key="2">
    <citation type="submission" date="2019-09" db="EMBL/GenBank/DDBJ databases">
        <authorList>
            <person name="Jin C."/>
        </authorList>
    </citation>
    <scope>NUCLEOTIDE SEQUENCE [LARGE SCALE GENOMIC DNA]</scope>
    <source>
        <strain evidence="3 4">BN140078</strain>
    </source>
</reference>
<comment type="caution">
    <text evidence="3">The sequence shown here is derived from an EMBL/GenBank/DDBJ whole genome shotgun (WGS) entry which is preliminary data.</text>
</comment>
<dbReference type="Pfam" id="PF13672">
    <property type="entry name" value="PP2C_2"/>
    <property type="match status" value="1"/>
</dbReference>
<reference evidence="3 4" key="1">
    <citation type="submission" date="2019-09" db="EMBL/GenBank/DDBJ databases">
        <title>Chitinophaga ginsengihumi sp. nov., isolated from soil of ginseng rhizosphere.</title>
        <authorList>
            <person name="Lee J."/>
        </authorList>
    </citation>
    <scope>NUCLEOTIDE SEQUENCE [LARGE SCALE GENOMIC DNA]</scope>
    <source>
        <strain evidence="3 4">BN140078</strain>
    </source>
</reference>
<evidence type="ECO:0000256" key="1">
    <source>
        <dbReference type="SAM" id="Coils"/>
    </source>
</evidence>
<sequence>MHIYTTLRRGEYHLHHCEDYLFYDHIGPNRLLCAVMDGCTMGIDSYFAATLTGRVLRKIAKAKSYEAFYNPRAATISLEEQLKTILKELFCELQSLQNQLLLDKKELLSTLILLLADTQQDQALIVTIGDGVIALNGVITEYDQDNKPDYIGYHLSEDFEEWYAGQQQTLQVSGIKDISIATDGASTFTNLQTKPTDDDIDPVHYLLVDSSKTGSDDMLHLKLKYLEHHHGLMPTDDLAVIRLIHP</sequence>
<protein>
    <submittedName>
        <fullName evidence="3">Stage II sporulation protein E (SpoIIE)</fullName>
    </submittedName>
</protein>
<dbReference type="SUPFAM" id="SSF81606">
    <property type="entry name" value="PP2C-like"/>
    <property type="match status" value="1"/>
</dbReference>
<evidence type="ECO:0000313" key="3">
    <source>
        <dbReference type="EMBL" id="KAA2243228.1"/>
    </source>
</evidence>
<evidence type="ECO:0000259" key="2">
    <source>
        <dbReference type="Pfam" id="PF13672"/>
    </source>
</evidence>
<feature type="domain" description="PPM-type phosphatase" evidence="2">
    <location>
        <begin position="16"/>
        <end position="195"/>
    </location>
</feature>
<keyword evidence="4" id="KW-1185">Reference proteome</keyword>